<dbReference type="PANTHER" id="PTHR36206:SF16">
    <property type="entry name" value="TRANSCRIPTION FACTOR DOMAIN-CONTAINING PROTEIN-RELATED"/>
    <property type="match status" value="1"/>
</dbReference>
<reference evidence="7 8" key="1">
    <citation type="submission" date="2018-06" db="EMBL/GenBank/DDBJ databases">
        <title>Complete Genomes of Monosporascus.</title>
        <authorList>
            <person name="Robinson A.J."/>
            <person name="Natvig D.O."/>
        </authorList>
    </citation>
    <scope>NUCLEOTIDE SEQUENCE [LARGE SCALE GENOMIC DNA]</scope>
    <source>
        <strain evidence="7 8">CBS 110550</strain>
    </source>
</reference>
<dbReference type="Proteomes" id="UP000293360">
    <property type="component" value="Unassembled WGS sequence"/>
</dbReference>
<evidence type="ECO:0000313" key="8">
    <source>
        <dbReference type="Proteomes" id="UP000293360"/>
    </source>
</evidence>
<accession>A0A4Q4TRR8</accession>
<comment type="caution">
    <text evidence="7">The sequence shown here is derived from an EMBL/GenBank/DDBJ whole genome shotgun (WGS) entry which is preliminary data.</text>
</comment>
<evidence type="ECO:0000256" key="5">
    <source>
        <dbReference type="ARBA" id="ARBA00023163"/>
    </source>
</evidence>
<evidence type="ECO:0000256" key="6">
    <source>
        <dbReference type="ARBA" id="ARBA00023242"/>
    </source>
</evidence>
<keyword evidence="2" id="KW-0862">Zinc</keyword>
<keyword evidence="5" id="KW-0804">Transcription</keyword>
<protein>
    <recommendedName>
        <fullName evidence="9">Transcription factor domain-containing protein</fullName>
    </recommendedName>
</protein>
<sequence>MLALSSAHKRICIGVAEVGSERSPDRLEQFTLHQYSKAINHLLEPHFAQKDKASIRVALVACMLFICLEFMRGRYKTGTNHLQNGMKLLARLQRDSERGDGHCNILTRESYQKPIDDWLIEAFTRMDLLAAQFNRGYWMPPSPHSSNYQPLSMTFESVTQARNMLDSMFKDIFHLMGCYRQESLFEAPANSGPGQGLLDIQRRIKSNLNMWLNTYKASRVSFQFQLDAVSKIGYQLLLLYHIMASILADTCLRPDDEMAFDRHCHGFVSMITHSANILEAVRAVHNSNDPVFSRSGSEISLFTVDIGWTPPLYFTALHCRIHHIRRRTIKLLRALPSREGIWDSMFAAFVGEEVMRIEEGDCYMDAPVVDHAHFDSQPHGHALSPPTLPASRRVYDVQVVLPDSPSEKTMLSCKRNKSDGGYEVITKEYDVGPQTGIAKKQCTETDVLSKCLDDQSLSGS</sequence>
<dbReference type="PANTHER" id="PTHR36206">
    <property type="entry name" value="ASPERCRYPTIN BIOSYNTHESIS CLUSTER-SPECIFIC TRANSCRIPTION REGULATOR ATNN-RELATED"/>
    <property type="match status" value="1"/>
</dbReference>
<dbReference type="GO" id="GO:0003677">
    <property type="term" value="F:DNA binding"/>
    <property type="evidence" value="ECO:0007669"/>
    <property type="project" value="UniProtKB-KW"/>
</dbReference>
<gene>
    <name evidence="7" type="ORF">DL764_001747</name>
</gene>
<evidence type="ECO:0000256" key="1">
    <source>
        <dbReference type="ARBA" id="ARBA00022723"/>
    </source>
</evidence>
<dbReference type="EMBL" id="QJNU01000056">
    <property type="protein sequence ID" value="RYP08727.1"/>
    <property type="molecule type" value="Genomic_DNA"/>
</dbReference>
<dbReference type="OrthoDB" id="3172332at2759"/>
<proteinExistence type="predicted"/>
<dbReference type="AlphaFoldDB" id="A0A4Q4TRR8"/>
<keyword evidence="4" id="KW-0238">DNA-binding</keyword>
<dbReference type="InterPro" id="IPR021858">
    <property type="entry name" value="Fun_TF"/>
</dbReference>
<evidence type="ECO:0000313" key="7">
    <source>
        <dbReference type="EMBL" id="RYP08727.1"/>
    </source>
</evidence>
<evidence type="ECO:0000256" key="2">
    <source>
        <dbReference type="ARBA" id="ARBA00022833"/>
    </source>
</evidence>
<dbReference type="InterPro" id="IPR052360">
    <property type="entry name" value="Transcr_Regulatory_Proteins"/>
</dbReference>
<evidence type="ECO:0000256" key="4">
    <source>
        <dbReference type="ARBA" id="ARBA00023125"/>
    </source>
</evidence>
<keyword evidence="3" id="KW-0805">Transcription regulation</keyword>
<name>A0A4Q4TRR8_9PEZI</name>
<keyword evidence="6" id="KW-0539">Nucleus</keyword>
<evidence type="ECO:0000256" key="3">
    <source>
        <dbReference type="ARBA" id="ARBA00023015"/>
    </source>
</evidence>
<dbReference type="Pfam" id="PF11951">
    <property type="entry name" value="Fungal_trans_2"/>
    <property type="match status" value="1"/>
</dbReference>
<evidence type="ECO:0008006" key="9">
    <source>
        <dbReference type="Google" id="ProtNLM"/>
    </source>
</evidence>
<dbReference type="GO" id="GO:0046872">
    <property type="term" value="F:metal ion binding"/>
    <property type="evidence" value="ECO:0007669"/>
    <property type="project" value="UniProtKB-KW"/>
</dbReference>
<dbReference type="STRING" id="155417.A0A4Q4TRR8"/>
<keyword evidence="1" id="KW-0479">Metal-binding</keyword>
<keyword evidence="8" id="KW-1185">Reference proteome</keyword>
<organism evidence="7 8">
    <name type="scientific">Monosporascus ibericus</name>
    <dbReference type="NCBI Taxonomy" id="155417"/>
    <lineage>
        <taxon>Eukaryota</taxon>
        <taxon>Fungi</taxon>
        <taxon>Dikarya</taxon>
        <taxon>Ascomycota</taxon>
        <taxon>Pezizomycotina</taxon>
        <taxon>Sordariomycetes</taxon>
        <taxon>Xylariomycetidae</taxon>
        <taxon>Xylariales</taxon>
        <taxon>Xylariales incertae sedis</taxon>
        <taxon>Monosporascus</taxon>
    </lineage>
</organism>